<dbReference type="InterPro" id="IPR046919">
    <property type="entry name" value="ABC-3C_CTD10"/>
</dbReference>
<reference evidence="2" key="1">
    <citation type="submission" date="2023-07" db="EMBL/GenBank/DDBJ databases">
        <authorList>
            <person name="Kim M."/>
        </authorList>
    </citation>
    <scope>NUCLEOTIDE SEQUENCE</scope>
    <source>
        <strain evidence="2">BIUV-7</strain>
    </source>
</reference>
<dbReference type="Proteomes" id="UP001169764">
    <property type="component" value="Unassembled WGS sequence"/>
</dbReference>
<evidence type="ECO:0000259" key="1">
    <source>
        <dbReference type="Pfam" id="PF20275"/>
    </source>
</evidence>
<protein>
    <recommendedName>
        <fullName evidence="1">ABC-three component systems C-terminal domain-containing protein</fullName>
    </recommendedName>
</protein>
<comment type="caution">
    <text evidence="2">The sequence shown here is derived from an EMBL/GenBank/DDBJ whole genome shotgun (WGS) entry which is preliminary data.</text>
</comment>
<dbReference type="Pfam" id="PF20275">
    <property type="entry name" value="CTD10"/>
    <property type="match status" value="1"/>
</dbReference>
<accession>A0ABT8Y7S6</accession>
<evidence type="ECO:0000313" key="2">
    <source>
        <dbReference type="EMBL" id="MDO6414368.1"/>
    </source>
</evidence>
<sequence length="351" mass="39221">MTPPGIIACASLWSGPERAVGLPSETFDSPVFDRYVGIGESTPRMDEFDWEWQRLRAESDLKDLEGDAFETRFQSVAKALWNEDFTPTIPMGRRGDLKCDGFRSSTGTVYQCYGPRYGQTNVDDALAKIDEDFRGAKAHWGTRLREWKFVVNLYRDKLPSELVRKIEQLAEELDVPAGSLTRSDILELIKSLPAEDRVRLYGRAPRATDMARITYANLGRALTLIRRAIATDPNEPVPLSADLATKVTFNALSDATRHFLSIGQTGVAKVEEYLRDQPDPEEPERMAQGFKARYAECVTSGLEPDHTFREMVIFAGGGTGEAERDTAALAIVTRFFVTCQIFEIPVVSVVP</sequence>
<name>A0ABT8Y7S6_9SPHN</name>
<keyword evidence="3" id="KW-1185">Reference proteome</keyword>
<dbReference type="RefSeq" id="WP_303541474.1">
    <property type="nucleotide sequence ID" value="NZ_JAUOTP010000003.1"/>
</dbReference>
<proteinExistence type="predicted"/>
<organism evidence="2 3">
    <name type="scientific">Sphingomonas natans</name>
    <dbReference type="NCBI Taxonomy" id="3063330"/>
    <lineage>
        <taxon>Bacteria</taxon>
        <taxon>Pseudomonadati</taxon>
        <taxon>Pseudomonadota</taxon>
        <taxon>Alphaproteobacteria</taxon>
        <taxon>Sphingomonadales</taxon>
        <taxon>Sphingomonadaceae</taxon>
        <taxon>Sphingomonas</taxon>
    </lineage>
</organism>
<dbReference type="EMBL" id="JAUOTP010000003">
    <property type="protein sequence ID" value="MDO6414368.1"/>
    <property type="molecule type" value="Genomic_DNA"/>
</dbReference>
<feature type="domain" description="ABC-three component systems C-terminal" evidence="1">
    <location>
        <begin position="231"/>
        <end position="343"/>
    </location>
</feature>
<evidence type="ECO:0000313" key="3">
    <source>
        <dbReference type="Proteomes" id="UP001169764"/>
    </source>
</evidence>
<gene>
    <name evidence="2" type="ORF">Q4F19_08245</name>
</gene>